<dbReference type="RefSeq" id="XP_662926.1">
    <property type="nucleotide sequence ID" value="XM_657834.1"/>
</dbReference>
<gene>
    <name evidence="1" type="ORF">ANIA_05322</name>
</gene>
<evidence type="ECO:0000313" key="2">
    <source>
        <dbReference type="Proteomes" id="UP000000560"/>
    </source>
</evidence>
<dbReference type="HOGENOM" id="CLU_2263708_0_0_1"/>
<reference evidence="2" key="2">
    <citation type="journal article" date="2009" name="Fungal Genet. Biol.">
        <title>The 2008 update of the Aspergillus nidulans genome annotation: a community effort.</title>
        <authorList>
            <person name="Wortman J.R."/>
            <person name="Gilsenan J.M."/>
            <person name="Joardar V."/>
            <person name="Deegan J."/>
            <person name="Clutterbuck J."/>
            <person name="Andersen M.R."/>
            <person name="Archer D."/>
            <person name="Bencina M."/>
            <person name="Braus G."/>
            <person name="Coutinho P."/>
            <person name="von Dohren H."/>
            <person name="Doonan J."/>
            <person name="Driessen A.J."/>
            <person name="Durek P."/>
            <person name="Espeso E."/>
            <person name="Fekete E."/>
            <person name="Flipphi M."/>
            <person name="Estrada C.G."/>
            <person name="Geysens S."/>
            <person name="Goldman G."/>
            <person name="de Groot P.W."/>
            <person name="Hansen K."/>
            <person name="Harris S.D."/>
            <person name="Heinekamp T."/>
            <person name="Helmstaedt K."/>
            <person name="Henrissat B."/>
            <person name="Hofmann G."/>
            <person name="Homan T."/>
            <person name="Horio T."/>
            <person name="Horiuchi H."/>
            <person name="James S."/>
            <person name="Jones M."/>
            <person name="Karaffa L."/>
            <person name="Karanyi Z."/>
            <person name="Kato M."/>
            <person name="Keller N."/>
            <person name="Kelly D.E."/>
            <person name="Kiel J.A."/>
            <person name="Kim J.M."/>
            <person name="van der Klei I.J."/>
            <person name="Klis F.M."/>
            <person name="Kovalchuk A."/>
            <person name="Krasevec N."/>
            <person name="Kubicek C.P."/>
            <person name="Liu B."/>
            <person name="Maccabe A."/>
            <person name="Meyer V."/>
            <person name="Mirabito P."/>
            <person name="Miskei M."/>
            <person name="Mos M."/>
            <person name="Mullins J."/>
            <person name="Nelson D.R."/>
            <person name="Nielsen J."/>
            <person name="Oakley B.R."/>
            <person name="Osmani S.A."/>
            <person name="Pakula T."/>
            <person name="Paszewski A."/>
            <person name="Paulsen I."/>
            <person name="Pilsyk S."/>
            <person name="Pocsi I."/>
            <person name="Punt P.J."/>
            <person name="Ram A.F."/>
            <person name="Ren Q."/>
            <person name="Robellet X."/>
            <person name="Robson G."/>
            <person name="Seiboth B."/>
            <person name="van Solingen P."/>
            <person name="Specht T."/>
            <person name="Sun J."/>
            <person name="Taheri-Talesh N."/>
            <person name="Takeshita N."/>
            <person name="Ussery D."/>
            <person name="vanKuyk P.A."/>
            <person name="Visser H."/>
            <person name="van de Vondervoort P.J."/>
            <person name="de Vries R.P."/>
            <person name="Walton J."/>
            <person name="Xiang X."/>
            <person name="Xiong Y."/>
            <person name="Zeng A.P."/>
            <person name="Brandt B.W."/>
            <person name="Cornell M.J."/>
            <person name="van den Hondel C.A."/>
            <person name="Visser J."/>
            <person name="Oliver S.G."/>
            <person name="Turner G."/>
        </authorList>
    </citation>
    <scope>GENOME REANNOTATION</scope>
    <source>
        <strain evidence="2">FGSC A4 / ATCC 38163 / CBS 112.46 / NRRL 194 / M139</strain>
    </source>
</reference>
<protein>
    <submittedName>
        <fullName evidence="1">Uncharacterized protein</fullName>
    </submittedName>
</protein>
<dbReference type="GeneID" id="2871617"/>
<evidence type="ECO:0000313" key="1">
    <source>
        <dbReference type="EMBL" id="CBF82102.1"/>
    </source>
</evidence>
<accession>C8VGV5</accession>
<dbReference type="AlphaFoldDB" id="Q5B2A8"/>
<sequence>MSFPVLCINPFQGYFPQEPESYGNELGELPPPVLIWGNLRLECGEPCLPLQISSLGSAFGMDSRAEVGETLVPSWGFRLNDIGMPISRRDVDIGVDTESSTPG</sequence>
<dbReference type="EMBL" id="BN001305">
    <property type="protein sequence ID" value="CBF82102.1"/>
    <property type="molecule type" value="Genomic_DNA"/>
</dbReference>
<name>Q5B2A8_EMENI</name>
<dbReference type="Proteomes" id="UP000000560">
    <property type="component" value="Chromosome V"/>
</dbReference>
<dbReference type="InParanoid" id="Q5B2A8"/>
<keyword evidence="2" id="KW-1185">Reference proteome</keyword>
<proteinExistence type="predicted"/>
<dbReference type="VEuPathDB" id="FungiDB:AN5322"/>
<reference evidence="2" key="1">
    <citation type="journal article" date="2005" name="Nature">
        <title>Sequencing of Aspergillus nidulans and comparative analysis with A. fumigatus and A. oryzae.</title>
        <authorList>
            <person name="Galagan J.E."/>
            <person name="Calvo S.E."/>
            <person name="Cuomo C."/>
            <person name="Ma L.J."/>
            <person name="Wortman J.R."/>
            <person name="Batzoglou S."/>
            <person name="Lee S.I."/>
            <person name="Basturkmen M."/>
            <person name="Spevak C.C."/>
            <person name="Clutterbuck J."/>
            <person name="Kapitonov V."/>
            <person name="Jurka J."/>
            <person name="Scazzocchio C."/>
            <person name="Farman M."/>
            <person name="Butler J."/>
            <person name="Purcell S."/>
            <person name="Harris S."/>
            <person name="Braus G.H."/>
            <person name="Draht O."/>
            <person name="Busch S."/>
            <person name="D'Enfert C."/>
            <person name="Bouchier C."/>
            <person name="Goldman G.H."/>
            <person name="Bell-Pedersen D."/>
            <person name="Griffiths-Jones S."/>
            <person name="Doonan J.H."/>
            <person name="Yu J."/>
            <person name="Vienken K."/>
            <person name="Pain A."/>
            <person name="Freitag M."/>
            <person name="Selker E.U."/>
            <person name="Archer D.B."/>
            <person name="Penalva M.A."/>
            <person name="Oakley B.R."/>
            <person name="Momany M."/>
            <person name="Tanaka T."/>
            <person name="Kumagai T."/>
            <person name="Asai K."/>
            <person name="Machida M."/>
            <person name="Nierman W.C."/>
            <person name="Denning D.W."/>
            <person name="Caddick M."/>
            <person name="Hynes M."/>
            <person name="Paoletti M."/>
            <person name="Fischer R."/>
            <person name="Miller B."/>
            <person name="Dyer P."/>
            <person name="Sachs M.S."/>
            <person name="Osmani S.A."/>
            <person name="Birren B.W."/>
        </authorList>
    </citation>
    <scope>NUCLEOTIDE SEQUENCE [LARGE SCALE GENOMIC DNA]</scope>
    <source>
        <strain evidence="2">FGSC A4 / ATCC 38163 / CBS 112.46 / NRRL 194 / M139</strain>
    </source>
</reference>
<dbReference type="KEGG" id="ani:ANIA_05322"/>
<accession>Q5B2A8</accession>
<organism evidence="1 2">
    <name type="scientific">Emericella nidulans (strain FGSC A4 / ATCC 38163 / CBS 112.46 / NRRL 194 / M139)</name>
    <name type="common">Aspergillus nidulans</name>
    <dbReference type="NCBI Taxonomy" id="227321"/>
    <lineage>
        <taxon>Eukaryota</taxon>
        <taxon>Fungi</taxon>
        <taxon>Dikarya</taxon>
        <taxon>Ascomycota</taxon>
        <taxon>Pezizomycotina</taxon>
        <taxon>Eurotiomycetes</taxon>
        <taxon>Eurotiomycetidae</taxon>
        <taxon>Eurotiales</taxon>
        <taxon>Aspergillaceae</taxon>
        <taxon>Aspergillus</taxon>
        <taxon>Aspergillus subgen. Nidulantes</taxon>
    </lineage>
</organism>